<keyword evidence="4" id="KW-0472">Membrane</keyword>
<dbReference type="Pfam" id="PF00008">
    <property type="entry name" value="EGF"/>
    <property type="match status" value="1"/>
</dbReference>
<proteinExistence type="predicted"/>
<dbReference type="PROSITE" id="PS50025">
    <property type="entry name" value="LAM_G_DOMAIN"/>
    <property type="match status" value="6"/>
</dbReference>
<keyword evidence="2" id="KW-0245">EGF-like domain</keyword>
<dbReference type="InterPro" id="IPR020901">
    <property type="entry name" value="Prtase_inh_Kunz-CS"/>
</dbReference>
<feature type="region of interest" description="Disordered" evidence="3">
    <location>
        <begin position="1785"/>
        <end position="1819"/>
    </location>
</feature>
<dbReference type="Pfam" id="PF00014">
    <property type="entry name" value="Kunitz_BPTI"/>
    <property type="match status" value="1"/>
</dbReference>
<feature type="transmembrane region" description="Helical" evidence="4">
    <location>
        <begin position="1723"/>
        <end position="1743"/>
    </location>
</feature>
<keyword evidence="1 2" id="KW-1015">Disulfide bond</keyword>
<dbReference type="SMART" id="SM00181">
    <property type="entry name" value="EGF"/>
    <property type="match status" value="4"/>
</dbReference>
<dbReference type="SUPFAM" id="SSF49899">
    <property type="entry name" value="Concanavalin A-like lectins/glucanases"/>
    <property type="match status" value="6"/>
</dbReference>
<dbReference type="PROSITE" id="PS00280">
    <property type="entry name" value="BPTI_KUNITZ_1"/>
    <property type="match status" value="1"/>
</dbReference>
<comment type="caution">
    <text evidence="9">The sequence shown here is derived from an EMBL/GenBank/DDBJ whole genome shotgun (WGS) entry which is preliminary data.</text>
</comment>
<sequence length="1969" mass="218969">MASSASDIRLHTFSLVPFVTLSTAFLIFAACVGPTSSEPLAAVPQPFKASEEGLSKCNQARAVGGCNSWISKWYYDSQKELCDVFQFSGCDGNDNRFNSQAECEYHCLTGDHTLPPYMTRLDGHRGESNLLEGASGATAGEDSTNEIPEDLLALPGSESQTFTFATPNSFIQIDNIPTFQLRLTRQLDLKFRTKLPHGILAYHGVKDRPADLPPYALYVLVERGKLKVVHVIGENATSLTVGKGLNRDKWHSVMVRVNVETGVLLATLDGEVRMTEIIGLGNGDIAYGVSTDIQSVVSVGGLSPEEKLHGVKYIIGSFVGCIKDISLESGEDAAYLARVSPLVATKFEHITHGCQDKCLAKHNLCFEGSQCINHYSHYTCDCFGTQYEGEHCDVYTATVLTMRGYSYMSYRVYDWKDRVHASENRISVIFKTHFDDSTLFYASGESHKHHHLSISVMNDSVVIELDLGSSPIKVQMGEKYSVTRGHWHNVTVVQKGAKVKFILDHEMIEEEVPGDHHHLYLDPEICLGGGSRPNSRQAGSKNNFVGSVKYAYFNDVNLLYELAKGNARARYVSLFKPDFKEEEVGILPLTFPFPASHVLWNLQSKHHLNVHFYYKSSKGMAVLASGNVTAPAPGFWELRVVNEEVRFELVAGENETQTVAVTFDPRGSWHRVGLIFKDGFVDLDVNYKFHRKQEIGALEFDDKIMLASSYRRNTGLVGCLREISVDNVKLEPRSVVRSDRAFGQVSMDNCQLVDPCSRPDACKHGGRCAVTNDKVTCDCKDTGYTGKNCHFAEFRRTCEELALLGYTKPDVYLIDIDGNGIFPPAHVKCEFKEDETKTIIEHNLPSQVDVRGRQFGNFKYNIKYREFSPEMIQELVSHSLYCSQTIKYDCYKAPLELHAATWFKSSADTDIIDYLGTMSPGVCPCKVNNSCDGGNDCNCDSKHSKWLSDEGVFTRPKSLGITEMYFMQQAELDAEGQGRITLGPLECVEANTQKYVVTFTSTQSYIEVPGWRTGDLAFSFRTTGERAILLHQPPIRAKQPAFTVILSNENELLFKFTLEGGSEREMKITSDRKLNGGDWQKIWIDYNEHHVRFMINTRVEMVDLKPGEQFGPFGGSMFVGGAPDELLSDAEVRDGLVGCFRGLVVNDEILDIYAYISVHLSAIIKDCKPSCDPNPCKNGALCKEGWSSYVCQCQNPWAHLGDHCEQDINEEGLTFRSEDAFIQSVTLATNANLMEKLVRILTENVLINIRTHQKRALILHAHDNNNNFIKLQLEEDTIVFSFNSGNKIEVLRAKHEGLNRGQPVQIAVIRGDGSTSLHVDEATDSVVAPLHILKNYTNKPWINPELETLVPQRPLAPPTGYFVLSVAGFDPEGFRSQANPIPGFIGCLRGFRVGDIDYLSLLKTTGERENKEMISEGCNMKCDQTPCQHEGYCTEDFVKNEAICDCSHSSYSGPTCAEEKGAHFSGHSYLKIVLGEQSPARSLKVQFAFSTFEANSAILLLYNSLEDAYFLAALDERGKLEIEDQKSNGSNVKTDLGTGFADGKRHSVLYVRDEDGKVTLLVDRKIAQVSVTDQINDDYGDAVISKRSIPTTDVFLGGFSKSDSILLDRIGSFNNYTGCLSNVAVEVAGEVSRPLEEYMGFSRNKTETVVPFNSAGIKSGYCAKFAVAEKSAPNLLPTLTNVSMLATDREWKDKAWVEDPPSRIPYHITHKVKVKETDNTNTILIVLASIFVIIVIGCIIELIRNNLAYKRRQRQEDEMWMPPKYTESVLNPPVKIIGFKNHDGVAQNGTELQPLTKSDGIDSNHTSPPNGSPPQKKVENVIKNDNSDAELKWEPQGEGAELLGEPSDEVADAMIQSLDHLDMEEGDDEVTAEADRSSEEPTSPASTMDQLSPLPPPRKHHVCRYADAESIVLPPRPPRWKPKLMPEVTASPVFLSENQRTFGNPVSYLGGPLVKNMKRASKESVLSLD</sequence>
<dbReference type="SMART" id="SM00282">
    <property type="entry name" value="LamG"/>
    <property type="match status" value="5"/>
</dbReference>
<dbReference type="InterPro" id="IPR050372">
    <property type="entry name" value="Neurexin-related_CASP"/>
</dbReference>
<evidence type="ECO:0000256" key="4">
    <source>
        <dbReference type="SAM" id="Phobius"/>
    </source>
</evidence>
<dbReference type="PROSITE" id="PS50026">
    <property type="entry name" value="EGF_3"/>
    <property type="match status" value="4"/>
</dbReference>
<feature type="disulfide bond" evidence="2">
    <location>
        <begin position="1427"/>
        <end position="1444"/>
    </location>
</feature>
<evidence type="ECO:0000313" key="10">
    <source>
        <dbReference type="Proteomes" id="UP000494165"/>
    </source>
</evidence>
<evidence type="ECO:0000256" key="5">
    <source>
        <dbReference type="SAM" id="SignalP"/>
    </source>
</evidence>
<dbReference type="Proteomes" id="UP000494165">
    <property type="component" value="Unassembled WGS sequence"/>
</dbReference>
<dbReference type="InterPro" id="IPR000152">
    <property type="entry name" value="EGF-type_Asp/Asn_hydroxyl_site"/>
</dbReference>
<evidence type="ECO:0000313" key="9">
    <source>
        <dbReference type="EMBL" id="CAB3367089.1"/>
    </source>
</evidence>
<comment type="caution">
    <text evidence="2">Lacks conserved residue(s) required for the propagation of feature annotation.</text>
</comment>
<dbReference type="PROSITE" id="PS00010">
    <property type="entry name" value="ASX_HYDROXYL"/>
    <property type="match status" value="1"/>
</dbReference>
<accession>A0A8S1CFY5</accession>
<feature type="domain" description="EGF-like" evidence="7">
    <location>
        <begin position="1168"/>
        <end position="1205"/>
    </location>
</feature>
<evidence type="ECO:0000256" key="2">
    <source>
        <dbReference type="PROSITE-ProRule" id="PRU00076"/>
    </source>
</evidence>
<dbReference type="Gene3D" id="2.60.120.200">
    <property type="match status" value="6"/>
</dbReference>
<feature type="domain" description="Laminin G" evidence="6">
    <location>
        <begin position="1459"/>
        <end position="1662"/>
    </location>
</feature>
<feature type="domain" description="EGF-like" evidence="7">
    <location>
        <begin position="752"/>
        <end position="790"/>
    </location>
</feature>
<dbReference type="Gene3D" id="4.10.410.10">
    <property type="entry name" value="Pancreatic trypsin inhibitor Kunitz domain"/>
    <property type="match status" value="1"/>
</dbReference>
<dbReference type="InterPro" id="IPR001791">
    <property type="entry name" value="Laminin_G"/>
</dbReference>
<feature type="domain" description="EGF-like" evidence="7">
    <location>
        <begin position="355"/>
        <end position="393"/>
    </location>
</feature>
<feature type="signal peptide" evidence="5">
    <location>
        <begin position="1"/>
        <end position="37"/>
    </location>
</feature>
<dbReference type="GO" id="GO:0004867">
    <property type="term" value="F:serine-type endopeptidase inhibitor activity"/>
    <property type="evidence" value="ECO:0007669"/>
    <property type="project" value="InterPro"/>
</dbReference>
<dbReference type="Pfam" id="PF02210">
    <property type="entry name" value="Laminin_G_2"/>
    <property type="match status" value="5"/>
</dbReference>
<dbReference type="FunFam" id="2.10.25.10:FF:000459">
    <property type="entry name" value="Axotactin, isoform B"/>
    <property type="match status" value="1"/>
</dbReference>
<dbReference type="OrthoDB" id="5989513at2759"/>
<dbReference type="SMART" id="SM00131">
    <property type="entry name" value="KU"/>
    <property type="match status" value="1"/>
</dbReference>
<dbReference type="SUPFAM" id="SSF57362">
    <property type="entry name" value="BPTI-like"/>
    <property type="match status" value="1"/>
</dbReference>
<dbReference type="CDD" id="cd00054">
    <property type="entry name" value="EGF_CA"/>
    <property type="match status" value="3"/>
</dbReference>
<keyword evidence="4" id="KW-1133">Transmembrane helix</keyword>
<evidence type="ECO:0000256" key="3">
    <source>
        <dbReference type="SAM" id="MobiDB-lite"/>
    </source>
</evidence>
<reference evidence="9 10" key="1">
    <citation type="submission" date="2020-04" db="EMBL/GenBank/DDBJ databases">
        <authorList>
            <person name="Alioto T."/>
            <person name="Alioto T."/>
            <person name="Gomez Garrido J."/>
        </authorList>
    </citation>
    <scope>NUCLEOTIDE SEQUENCE [LARGE SCALE GENOMIC DNA]</scope>
</reference>
<evidence type="ECO:0000259" key="6">
    <source>
        <dbReference type="PROSITE" id="PS50025"/>
    </source>
</evidence>
<dbReference type="InterPro" id="IPR000742">
    <property type="entry name" value="EGF"/>
</dbReference>
<feature type="region of interest" description="Disordered" evidence="3">
    <location>
        <begin position="1865"/>
        <end position="1900"/>
    </location>
</feature>
<evidence type="ECO:0000256" key="1">
    <source>
        <dbReference type="ARBA" id="ARBA00023157"/>
    </source>
</evidence>
<dbReference type="CDD" id="cd00109">
    <property type="entry name" value="Kunitz-type"/>
    <property type="match status" value="1"/>
</dbReference>
<keyword evidence="4" id="KW-0812">Transmembrane</keyword>
<dbReference type="InterPro" id="IPR002223">
    <property type="entry name" value="Kunitz_BPTI"/>
</dbReference>
<name>A0A8S1CFY5_9INSE</name>
<gene>
    <name evidence="9" type="ORF">CLODIP_2_CD07473</name>
</gene>
<dbReference type="InterPro" id="IPR013320">
    <property type="entry name" value="ConA-like_dom_sf"/>
</dbReference>
<dbReference type="PANTHER" id="PTHR15036">
    <property type="entry name" value="PIKACHURIN-LIKE PROTEIN"/>
    <property type="match status" value="1"/>
</dbReference>
<evidence type="ECO:0000259" key="7">
    <source>
        <dbReference type="PROSITE" id="PS50026"/>
    </source>
</evidence>
<organism evidence="9 10">
    <name type="scientific">Cloeon dipterum</name>
    <dbReference type="NCBI Taxonomy" id="197152"/>
    <lineage>
        <taxon>Eukaryota</taxon>
        <taxon>Metazoa</taxon>
        <taxon>Ecdysozoa</taxon>
        <taxon>Arthropoda</taxon>
        <taxon>Hexapoda</taxon>
        <taxon>Insecta</taxon>
        <taxon>Pterygota</taxon>
        <taxon>Palaeoptera</taxon>
        <taxon>Ephemeroptera</taxon>
        <taxon>Pisciforma</taxon>
        <taxon>Baetidae</taxon>
        <taxon>Cloeon</taxon>
    </lineage>
</organism>
<feature type="domain" description="BPTI/Kunitz inhibitor" evidence="8">
    <location>
        <begin position="57"/>
        <end position="107"/>
    </location>
</feature>
<feature type="compositionally biased region" description="Polar residues" evidence="3">
    <location>
        <begin position="1787"/>
        <end position="1809"/>
    </location>
</feature>
<dbReference type="Gene3D" id="2.60.120.1000">
    <property type="match status" value="1"/>
</dbReference>
<feature type="domain" description="Laminin G" evidence="6">
    <location>
        <begin position="1212"/>
        <end position="1418"/>
    </location>
</feature>
<feature type="domain" description="Laminin G" evidence="6">
    <location>
        <begin position="576"/>
        <end position="750"/>
    </location>
</feature>
<feature type="domain" description="Laminin G" evidence="6">
    <location>
        <begin position="995"/>
        <end position="1167"/>
    </location>
</feature>
<dbReference type="PROSITE" id="PS01186">
    <property type="entry name" value="EGF_2"/>
    <property type="match status" value="1"/>
</dbReference>
<dbReference type="CDD" id="cd00110">
    <property type="entry name" value="LamG"/>
    <property type="match status" value="5"/>
</dbReference>
<dbReference type="EMBL" id="CADEPI010000028">
    <property type="protein sequence ID" value="CAB3367089.1"/>
    <property type="molecule type" value="Genomic_DNA"/>
</dbReference>
<feature type="domain" description="EGF-like" evidence="7">
    <location>
        <begin position="1419"/>
        <end position="1457"/>
    </location>
</feature>
<dbReference type="GO" id="GO:0016020">
    <property type="term" value="C:membrane"/>
    <property type="evidence" value="ECO:0007669"/>
    <property type="project" value="UniProtKB-SubCell"/>
</dbReference>
<feature type="domain" description="Laminin G" evidence="6">
    <location>
        <begin position="160"/>
        <end position="354"/>
    </location>
</feature>
<feature type="domain" description="Laminin G" evidence="6">
    <location>
        <begin position="397"/>
        <end position="579"/>
    </location>
</feature>
<feature type="chain" id="PRO_5035848095" evidence="5">
    <location>
        <begin position="38"/>
        <end position="1969"/>
    </location>
</feature>
<dbReference type="InterPro" id="IPR036880">
    <property type="entry name" value="Kunitz_BPTI_sf"/>
</dbReference>
<dbReference type="Gene3D" id="2.10.25.10">
    <property type="entry name" value="Laminin"/>
    <property type="match status" value="3"/>
</dbReference>
<protein>
    <submittedName>
        <fullName evidence="9">Uncharacterized protein</fullName>
    </submittedName>
</protein>
<feature type="compositionally biased region" description="Polar residues" evidence="3">
    <location>
        <begin position="1880"/>
        <end position="1890"/>
    </location>
</feature>
<evidence type="ECO:0000259" key="8">
    <source>
        <dbReference type="PROSITE" id="PS50279"/>
    </source>
</evidence>
<dbReference type="PANTHER" id="PTHR15036:SF49">
    <property type="entry name" value="AXOTACTIN"/>
    <property type="match status" value="1"/>
</dbReference>
<keyword evidence="10" id="KW-1185">Reference proteome</keyword>
<dbReference type="PROSITE" id="PS50279">
    <property type="entry name" value="BPTI_KUNITZ_2"/>
    <property type="match status" value="1"/>
</dbReference>
<keyword evidence="5" id="KW-0732">Signal</keyword>